<dbReference type="PROSITE" id="PS50088">
    <property type="entry name" value="ANK_REPEAT"/>
    <property type="match status" value="3"/>
</dbReference>
<feature type="repeat" description="ANK" evidence="3">
    <location>
        <begin position="148"/>
        <end position="180"/>
    </location>
</feature>
<dbReference type="GO" id="GO:0005737">
    <property type="term" value="C:cytoplasm"/>
    <property type="evidence" value="ECO:0007669"/>
    <property type="project" value="TreeGrafter"/>
</dbReference>
<dbReference type="SUPFAM" id="SSF48403">
    <property type="entry name" value="Ankyrin repeat"/>
    <property type="match status" value="1"/>
</dbReference>
<protein>
    <submittedName>
        <fullName evidence="4">Ankyrin repeats (3 copies)</fullName>
    </submittedName>
</protein>
<reference evidence="4 5" key="1">
    <citation type="submission" date="2019-02" db="EMBL/GenBank/DDBJ databases">
        <title>Planctomycetal bacteria perform biofilm scaping via a novel small molecule.</title>
        <authorList>
            <person name="Jeske O."/>
            <person name="Boedeker C."/>
            <person name="Wiegand S."/>
            <person name="Breitling P."/>
            <person name="Kallscheuer N."/>
            <person name="Jogler M."/>
            <person name="Rohde M."/>
            <person name="Petersen J."/>
            <person name="Medema M.H."/>
            <person name="Surup F."/>
            <person name="Jogler C."/>
        </authorList>
    </citation>
    <scope>NUCLEOTIDE SEQUENCE [LARGE SCALE GENOMIC DNA]</scope>
    <source>
        <strain evidence="4 5">Mal15</strain>
    </source>
</reference>
<dbReference type="KEGG" id="smam:Mal15_30910"/>
<feature type="repeat" description="ANK" evidence="3">
    <location>
        <begin position="100"/>
        <end position="133"/>
    </location>
</feature>
<dbReference type="InterPro" id="IPR036770">
    <property type="entry name" value="Ankyrin_rpt-contain_sf"/>
</dbReference>
<evidence type="ECO:0000313" key="5">
    <source>
        <dbReference type="Proteomes" id="UP000321353"/>
    </source>
</evidence>
<gene>
    <name evidence="4" type="ORF">Mal15_30910</name>
</gene>
<feature type="repeat" description="ANK" evidence="3">
    <location>
        <begin position="3"/>
        <end position="35"/>
    </location>
</feature>
<keyword evidence="1" id="KW-0677">Repeat</keyword>
<dbReference type="Pfam" id="PF13637">
    <property type="entry name" value="Ank_4"/>
    <property type="match status" value="1"/>
</dbReference>
<dbReference type="PROSITE" id="PS50297">
    <property type="entry name" value="ANK_REP_REGION"/>
    <property type="match status" value="2"/>
</dbReference>
<accession>A0A5B9MCR8</accession>
<name>A0A5B9MCR8_9BACT</name>
<keyword evidence="5" id="KW-1185">Reference proteome</keyword>
<evidence type="ECO:0000256" key="2">
    <source>
        <dbReference type="ARBA" id="ARBA00023043"/>
    </source>
</evidence>
<dbReference type="Proteomes" id="UP000321353">
    <property type="component" value="Chromosome"/>
</dbReference>
<proteinExistence type="predicted"/>
<dbReference type="Pfam" id="PF12796">
    <property type="entry name" value="Ank_2"/>
    <property type="match status" value="2"/>
</dbReference>
<dbReference type="InterPro" id="IPR050745">
    <property type="entry name" value="Multifunctional_regulatory"/>
</dbReference>
<keyword evidence="2 3" id="KW-0040">ANK repeat</keyword>
<organism evidence="4 5">
    <name type="scientific">Stieleria maiorica</name>
    <dbReference type="NCBI Taxonomy" id="2795974"/>
    <lineage>
        <taxon>Bacteria</taxon>
        <taxon>Pseudomonadati</taxon>
        <taxon>Planctomycetota</taxon>
        <taxon>Planctomycetia</taxon>
        <taxon>Pirellulales</taxon>
        <taxon>Pirellulaceae</taxon>
        <taxon>Stieleria</taxon>
    </lineage>
</organism>
<dbReference type="SMART" id="SM00248">
    <property type="entry name" value="ANK"/>
    <property type="match status" value="4"/>
</dbReference>
<dbReference type="RefSeq" id="WP_147868495.1">
    <property type="nucleotide sequence ID" value="NZ_CP036264.1"/>
</dbReference>
<dbReference type="PANTHER" id="PTHR24189:SF50">
    <property type="entry name" value="ANKYRIN REPEAT AND SOCS BOX PROTEIN 2"/>
    <property type="match status" value="1"/>
</dbReference>
<evidence type="ECO:0000256" key="1">
    <source>
        <dbReference type="ARBA" id="ARBA00022737"/>
    </source>
</evidence>
<dbReference type="AlphaFoldDB" id="A0A5B9MCR8"/>
<sequence>MNAGSQDLKRAAFDGDLDTVRRLVESGVDVNATESHGSGTLLNFHPHITEYLLAMGADPNRQANEHGASVLAGLCYVNQVECARLLLQHGAVPDRGRDETLETPLHHGLAGDAGVELVELLIRHGADLNAVTKPGIVSCNFYGQTPTRGETPLHRAAAYASMEIVQRLVDAGGDREIADSDGYLPYHWAGWHRRSKELVLLLRPW</sequence>
<dbReference type="Gene3D" id="1.25.40.20">
    <property type="entry name" value="Ankyrin repeat-containing domain"/>
    <property type="match status" value="2"/>
</dbReference>
<dbReference type="EMBL" id="CP036264">
    <property type="protein sequence ID" value="QEF99032.1"/>
    <property type="molecule type" value="Genomic_DNA"/>
</dbReference>
<dbReference type="GO" id="GO:2000812">
    <property type="term" value="P:regulation of barbed-end actin filament capping"/>
    <property type="evidence" value="ECO:0007669"/>
    <property type="project" value="TreeGrafter"/>
</dbReference>
<dbReference type="PANTHER" id="PTHR24189">
    <property type="entry name" value="MYOTROPHIN"/>
    <property type="match status" value="1"/>
</dbReference>
<evidence type="ECO:0000256" key="3">
    <source>
        <dbReference type="PROSITE-ProRule" id="PRU00023"/>
    </source>
</evidence>
<dbReference type="InterPro" id="IPR002110">
    <property type="entry name" value="Ankyrin_rpt"/>
</dbReference>
<evidence type="ECO:0000313" key="4">
    <source>
        <dbReference type="EMBL" id="QEF99032.1"/>
    </source>
</evidence>